<reference evidence="2 3" key="1">
    <citation type="submission" date="2019-03" db="EMBL/GenBank/DDBJ databases">
        <title>Genomic Encyclopedia of Type Strains, Phase IV (KMG-IV): sequencing the most valuable type-strain genomes for metagenomic binning, comparative biology and taxonomic classification.</title>
        <authorList>
            <person name="Goeker M."/>
        </authorList>
    </citation>
    <scope>NUCLEOTIDE SEQUENCE [LARGE SCALE GENOMIC DNA]</scope>
    <source>
        <strain evidence="2 3">DSM 2132</strain>
    </source>
</reference>
<dbReference type="Proteomes" id="UP000295399">
    <property type="component" value="Unassembled WGS sequence"/>
</dbReference>
<gene>
    <name evidence="2" type="ORF">EV659_103223</name>
</gene>
<dbReference type="OrthoDB" id="8482267at2"/>
<proteinExistence type="predicted"/>
<evidence type="ECO:0000313" key="3">
    <source>
        <dbReference type="Proteomes" id="UP000295399"/>
    </source>
</evidence>
<dbReference type="AlphaFoldDB" id="A0A4R2PN36"/>
<protein>
    <recommendedName>
        <fullName evidence="4">Surface antigen</fullName>
    </recommendedName>
</protein>
<dbReference type="RefSeq" id="WP_132707883.1">
    <property type="nucleotide sequence ID" value="NZ_JACIGF010000003.1"/>
</dbReference>
<dbReference type="EMBL" id="SLXO01000003">
    <property type="protein sequence ID" value="TCP36334.1"/>
    <property type="molecule type" value="Genomic_DNA"/>
</dbReference>
<dbReference type="InParanoid" id="A0A4R2PN36"/>
<evidence type="ECO:0000313" key="2">
    <source>
        <dbReference type="EMBL" id="TCP36334.1"/>
    </source>
</evidence>
<evidence type="ECO:0000256" key="1">
    <source>
        <dbReference type="SAM" id="MobiDB-lite"/>
    </source>
</evidence>
<accession>A0A4R2PN36</accession>
<comment type="caution">
    <text evidence="2">The sequence shown here is derived from an EMBL/GenBank/DDBJ whole genome shotgun (WGS) entry which is preliminary data.</text>
</comment>
<evidence type="ECO:0008006" key="4">
    <source>
        <dbReference type="Google" id="ProtNLM"/>
    </source>
</evidence>
<organism evidence="2 3">
    <name type="scientific">Rhodothalassium salexigens DSM 2132</name>
    <dbReference type="NCBI Taxonomy" id="1188247"/>
    <lineage>
        <taxon>Bacteria</taxon>
        <taxon>Pseudomonadati</taxon>
        <taxon>Pseudomonadota</taxon>
        <taxon>Alphaproteobacteria</taxon>
        <taxon>Rhodothalassiales</taxon>
        <taxon>Rhodothalassiaceae</taxon>
        <taxon>Rhodothalassium</taxon>
    </lineage>
</organism>
<feature type="region of interest" description="Disordered" evidence="1">
    <location>
        <begin position="119"/>
        <end position="148"/>
    </location>
</feature>
<name>A0A4R2PN36_RHOSA</name>
<keyword evidence="3" id="KW-1185">Reference proteome</keyword>
<sequence length="202" mass="21238">MGGPVRTIKGLGLALGLGVAASLWLGVAPAAEAGGVVRIGYGFGTPWWGGGYRYGSWWRPQIGAGYYHGYGWPRYRYRRGGADAAEIAAAAVLGLGAGLALADLAGRDDPPRRVIVPQDRPVRRSAPRPGPVPMPAPRVAQGAERPAWAPDSFPGERCLVVREYQTEIVVAGETRAAYGAACLKPDGSWLRGPAQPVPDTPS</sequence>